<dbReference type="AlphaFoldDB" id="A0AAW2Z014"/>
<evidence type="ECO:0000313" key="1">
    <source>
        <dbReference type="EMBL" id="KAL0482709.1"/>
    </source>
</evidence>
<gene>
    <name evidence="1" type="ORF">AKO1_002607</name>
</gene>
<accession>A0AAW2Z014</accession>
<dbReference type="EMBL" id="JAOPGA020000884">
    <property type="protein sequence ID" value="KAL0482709.1"/>
    <property type="molecule type" value="Genomic_DNA"/>
</dbReference>
<proteinExistence type="predicted"/>
<organism evidence="1 2">
    <name type="scientific">Acrasis kona</name>
    <dbReference type="NCBI Taxonomy" id="1008807"/>
    <lineage>
        <taxon>Eukaryota</taxon>
        <taxon>Discoba</taxon>
        <taxon>Heterolobosea</taxon>
        <taxon>Tetramitia</taxon>
        <taxon>Eutetramitia</taxon>
        <taxon>Acrasidae</taxon>
        <taxon>Acrasis</taxon>
    </lineage>
</organism>
<evidence type="ECO:0000313" key="2">
    <source>
        <dbReference type="Proteomes" id="UP001431209"/>
    </source>
</evidence>
<keyword evidence="2" id="KW-1185">Reference proteome</keyword>
<sequence length="56" mass="6477">MRKSLPVVYCTVWFILDRLTKFFPLNLWLVMCICCGCSERGGTVLSFNSLLFVNIQ</sequence>
<dbReference type="Proteomes" id="UP001431209">
    <property type="component" value="Unassembled WGS sequence"/>
</dbReference>
<reference evidence="1 2" key="1">
    <citation type="submission" date="2024-03" db="EMBL/GenBank/DDBJ databases">
        <title>The Acrasis kona genome and developmental transcriptomes reveal deep origins of eukaryotic multicellular pathways.</title>
        <authorList>
            <person name="Sheikh S."/>
            <person name="Fu C.-J."/>
            <person name="Brown M.W."/>
            <person name="Baldauf S.L."/>
        </authorList>
    </citation>
    <scope>NUCLEOTIDE SEQUENCE [LARGE SCALE GENOMIC DNA]</scope>
    <source>
        <strain evidence="1 2">ATCC MYA-3509</strain>
    </source>
</reference>
<protein>
    <submittedName>
        <fullName evidence="1">Uncharacterized protein</fullName>
    </submittedName>
</protein>
<comment type="caution">
    <text evidence="1">The sequence shown here is derived from an EMBL/GenBank/DDBJ whole genome shotgun (WGS) entry which is preliminary data.</text>
</comment>
<name>A0AAW2Z014_9EUKA</name>